<dbReference type="EMBL" id="NPDZ01000008">
    <property type="protein sequence ID" value="PJZ72708.1"/>
    <property type="molecule type" value="Genomic_DNA"/>
</dbReference>
<evidence type="ECO:0000313" key="11">
    <source>
        <dbReference type="Proteomes" id="UP000231990"/>
    </source>
</evidence>
<gene>
    <name evidence="8" type="ORF">CH360_08210</name>
    <name evidence="9" type="ORF">CH373_13475</name>
</gene>
<evidence type="ECO:0000256" key="3">
    <source>
        <dbReference type="ARBA" id="ARBA00022692"/>
    </source>
</evidence>
<feature type="transmembrane region" description="Helical" evidence="6">
    <location>
        <begin position="246"/>
        <end position="269"/>
    </location>
</feature>
<dbReference type="PROSITE" id="PS50850">
    <property type="entry name" value="MFS"/>
    <property type="match status" value="1"/>
</dbReference>
<feature type="transmembrane region" description="Helical" evidence="6">
    <location>
        <begin position="340"/>
        <end position="361"/>
    </location>
</feature>
<sequence length="452" mass="49679">MQVTKRAPLREIMGWCMFDFANSSYTTVIITVVYARVFAELIVPPTGNPANPHEEGNFLFAIALAFSYLLVVITAPVFGAITDYSAKKKSFLFWSYISCVISTSALWLVVAPGRWELAFLLIILSNFFFASGENFASSFLPFLGPKDELGKISGYAWGIGYFGGLASVFLVKTLLGDVSIANFDAMRYVGPITGVFFLIGGIPTFVLLKEYHPGTKRPEGLSYLKIGFDRVSNTIRDINQFKDMGIYLLSLFFAMAALGIVISFAFIYGAQEIKINGEQEAILFILLQLFAAVGAVIFGYVQDRTGALKTFNITLLLWVVCLLLIYWVREITVILNTLGLNITVQWTFVAVGTIAGTGVGATQSASRAIIGIFAPESKSGEFFGLWGLSGKVAAAFGLVAVGILQTIFDLRNSFLVVSVFFFISLIINLKVSEKRGIEHAREYENKHGHRTT</sequence>
<feature type="transmembrane region" description="Helical" evidence="6">
    <location>
        <begin position="382"/>
        <end position="408"/>
    </location>
</feature>
<feature type="transmembrane region" description="Helical" evidence="6">
    <location>
        <begin position="188"/>
        <end position="208"/>
    </location>
</feature>
<protein>
    <submittedName>
        <fullName evidence="9">MFS transporter</fullName>
    </submittedName>
</protein>
<feature type="transmembrane region" description="Helical" evidence="6">
    <location>
        <begin position="155"/>
        <end position="176"/>
    </location>
</feature>
<dbReference type="GO" id="GO:0022857">
    <property type="term" value="F:transmembrane transporter activity"/>
    <property type="evidence" value="ECO:0007669"/>
    <property type="project" value="InterPro"/>
</dbReference>
<dbReference type="GO" id="GO:0012505">
    <property type="term" value="C:endomembrane system"/>
    <property type="evidence" value="ECO:0007669"/>
    <property type="project" value="UniProtKB-SubCell"/>
</dbReference>
<keyword evidence="3 6" id="KW-0812">Transmembrane</keyword>
<dbReference type="InterPro" id="IPR024671">
    <property type="entry name" value="Atg22-like"/>
</dbReference>
<dbReference type="SUPFAM" id="SSF103473">
    <property type="entry name" value="MFS general substrate transporter"/>
    <property type="match status" value="1"/>
</dbReference>
<dbReference type="PANTHER" id="PTHR23519:SF1">
    <property type="entry name" value="AUTOPHAGY-RELATED PROTEIN 22"/>
    <property type="match status" value="1"/>
</dbReference>
<evidence type="ECO:0000313" key="9">
    <source>
        <dbReference type="EMBL" id="PJZ72708.1"/>
    </source>
</evidence>
<keyword evidence="4 6" id="KW-1133">Transmembrane helix</keyword>
<reference evidence="10 11" key="1">
    <citation type="submission" date="2017-07" db="EMBL/GenBank/DDBJ databases">
        <title>Leptospira spp. isolated from tropical soils.</title>
        <authorList>
            <person name="Thibeaux R."/>
            <person name="Iraola G."/>
            <person name="Ferres I."/>
            <person name="Bierque E."/>
            <person name="Girault D."/>
            <person name="Soupe-Gilbert M.-E."/>
            <person name="Picardeau M."/>
            <person name="Goarant C."/>
        </authorList>
    </citation>
    <scope>NUCLEOTIDE SEQUENCE [LARGE SCALE GENOMIC DNA]</scope>
    <source>
        <strain evidence="9 11">FH1-B-B1</strain>
        <strain evidence="8 10">FH1-B-C1</strain>
    </source>
</reference>
<dbReference type="EMBL" id="NPDY01000006">
    <property type="protein sequence ID" value="PJZ69884.1"/>
    <property type="molecule type" value="Genomic_DNA"/>
</dbReference>
<evidence type="ECO:0000256" key="5">
    <source>
        <dbReference type="ARBA" id="ARBA00023136"/>
    </source>
</evidence>
<feature type="transmembrane region" description="Helical" evidence="6">
    <location>
        <begin position="117"/>
        <end position="143"/>
    </location>
</feature>
<dbReference type="PANTHER" id="PTHR23519">
    <property type="entry name" value="AUTOPHAGY-RELATED PROTEIN 22"/>
    <property type="match status" value="1"/>
</dbReference>
<keyword evidence="10" id="KW-1185">Reference proteome</keyword>
<feature type="transmembrane region" description="Helical" evidence="6">
    <location>
        <begin position="58"/>
        <end position="79"/>
    </location>
</feature>
<evidence type="ECO:0000256" key="4">
    <source>
        <dbReference type="ARBA" id="ARBA00022989"/>
    </source>
</evidence>
<organism evidence="9 11">
    <name type="scientific">Leptospira perolatii</name>
    <dbReference type="NCBI Taxonomy" id="2023191"/>
    <lineage>
        <taxon>Bacteria</taxon>
        <taxon>Pseudomonadati</taxon>
        <taxon>Spirochaetota</taxon>
        <taxon>Spirochaetia</taxon>
        <taxon>Leptospirales</taxon>
        <taxon>Leptospiraceae</taxon>
        <taxon>Leptospira</taxon>
    </lineage>
</organism>
<dbReference type="Proteomes" id="UP000231962">
    <property type="component" value="Unassembled WGS sequence"/>
</dbReference>
<dbReference type="RefSeq" id="WP_100713552.1">
    <property type="nucleotide sequence ID" value="NZ_NPDY01000006.1"/>
</dbReference>
<comment type="caution">
    <text evidence="9">The sequence shown here is derived from an EMBL/GenBank/DDBJ whole genome shotgun (WGS) entry which is preliminary data.</text>
</comment>
<name>A0A2M9ZKX7_9LEPT</name>
<dbReference type="Proteomes" id="UP000231990">
    <property type="component" value="Unassembled WGS sequence"/>
</dbReference>
<evidence type="ECO:0000256" key="6">
    <source>
        <dbReference type="SAM" id="Phobius"/>
    </source>
</evidence>
<evidence type="ECO:0000256" key="2">
    <source>
        <dbReference type="ARBA" id="ARBA00022448"/>
    </source>
</evidence>
<feature type="transmembrane region" description="Helical" evidence="6">
    <location>
        <begin position="12"/>
        <end position="38"/>
    </location>
</feature>
<dbReference type="AlphaFoldDB" id="A0A2M9ZKX7"/>
<dbReference type="InterPro" id="IPR050495">
    <property type="entry name" value="ATG22/LtaA_families"/>
</dbReference>
<comment type="subcellular location">
    <subcellularLocation>
        <location evidence="1">Endomembrane system</location>
        <topology evidence="1">Multi-pass membrane protein</topology>
    </subcellularLocation>
</comment>
<dbReference type="InterPro" id="IPR020846">
    <property type="entry name" value="MFS_dom"/>
</dbReference>
<dbReference type="Pfam" id="PF11700">
    <property type="entry name" value="ATG22"/>
    <property type="match status" value="1"/>
</dbReference>
<feature type="transmembrane region" description="Helical" evidence="6">
    <location>
        <begin position="310"/>
        <end position="328"/>
    </location>
</feature>
<proteinExistence type="predicted"/>
<dbReference type="Gene3D" id="1.20.1250.20">
    <property type="entry name" value="MFS general substrate transporter like domains"/>
    <property type="match status" value="2"/>
</dbReference>
<evidence type="ECO:0000256" key="1">
    <source>
        <dbReference type="ARBA" id="ARBA00004127"/>
    </source>
</evidence>
<evidence type="ECO:0000259" key="7">
    <source>
        <dbReference type="PROSITE" id="PS50850"/>
    </source>
</evidence>
<feature type="transmembrane region" description="Helical" evidence="6">
    <location>
        <begin position="281"/>
        <end position="301"/>
    </location>
</feature>
<feature type="transmembrane region" description="Helical" evidence="6">
    <location>
        <begin position="91"/>
        <end position="111"/>
    </location>
</feature>
<feature type="domain" description="Major facilitator superfamily (MFS) profile" evidence="7">
    <location>
        <begin position="243"/>
        <end position="452"/>
    </location>
</feature>
<keyword evidence="5 6" id="KW-0472">Membrane</keyword>
<keyword evidence="2" id="KW-0813">Transport</keyword>
<dbReference type="InterPro" id="IPR036259">
    <property type="entry name" value="MFS_trans_sf"/>
</dbReference>
<feature type="transmembrane region" description="Helical" evidence="6">
    <location>
        <begin position="414"/>
        <end position="431"/>
    </location>
</feature>
<evidence type="ECO:0000313" key="8">
    <source>
        <dbReference type="EMBL" id="PJZ69884.1"/>
    </source>
</evidence>
<accession>A0A2M9ZKX7</accession>
<dbReference type="OrthoDB" id="9768783at2"/>
<evidence type="ECO:0000313" key="10">
    <source>
        <dbReference type="Proteomes" id="UP000231962"/>
    </source>
</evidence>